<proteinExistence type="predicted"/>
<evidence type="ECO:0008006" key="3">
    <source>
        <dbReference type="Google" id="ProtNLM"/>
    </source>
</evidence>
<reference evidence="1 2" key="1">
    <citation type="submission" date="2020-04" db="EMBL/GenBank/DDBJ databases">
        <title>Molecular characterization of pseudomonads from Agaricus bisporus reveal novel blotch 2 pathogens in Western Europe.</title>
        <authorList>
            <person name="Taparia T."/>
            <person name="Krijger M."/>
            <person name="Haynes E."/>
            <person name="Elpinstone J.G."/>
            <person name="Noble R."/>
            <person name="Van Der Wolf J."/>
        </authorList>
    </citation>
    <scope>NUCLEOTIDE SEQUENCE [LARGE SCALE GENOMIC DNA]</scope>
    <source>
        <strain evidence="1 2">G9001</strain>
    </source>
</reference>
<sequence length="818" mass="89510">RLAWGRAIVEHTVQPDEVDTDIPIHVDRTVIEDALDGQIDIAYQVVDVCKNYPDEREPWSVITTVQVDVGGNRLDAPQVLVNDRPVREIDLEQLAGADVICRVYVNATDHAVGDTLRLTWVGTPAQGNTPVIVGPLDRTVEFIPFQYDFPIPYEYVEAIAKGRASVSYVRIRSGTADHPSKSANVTVVGDIALPERPSFVEASGSVLDPDLNFYTISVPYYPGRQPGDHLYIVFEGLDASNNPTGFDINAYVSNESNGDPVLRNVDKNEIKRLDGGSLTVYYWINSQRKSQELTLSVGSGQPDLDKPDVIQANNDVLNPDDVNPSIGADVEAPYTGTLVNDIIGLRWRGSLISAPDQETPPLSSGSAGRPYPFIVPFQYVIGNLNGTVNTDYYIKRTGSPIQRSLVRELTIGATSGGEPIISDIRDSKGSIAPGGSTSETSVTVIGTAIKGEQIQLYDTGNPVPISIPATADPTTGIWRVVISGLAYKLYILKAKALYGTGAESSERRFTVRASVAPTLDNVKDGNGAEIANNTTTEWPNVTLHGKAQGNERLNVFDGRQLLGVVNVPANGNWQYPVNRLLSGPHSLHVEALYGSGLPPSATRSFTVRLNLRRPSIPKAYNPPANDRIRMSDIYYDDYLEVEVPHYTGMDPIHTLKVRWEGRVDYHDGAIVPVGPNPGPRRLRVPRLEVIDNIGRSVQVGYSVKETATSETLESVRTTLHIDAQALNLPAPVYSSANRRITVSHADIRTGYKIRIRWTGVVVHDGPEVDLTTGQAYQFDVPAGWISENQGTTVLVNYTVHRTGTTDLLMFSQVLRLHF</sequence>
<gene>
    <name evidence="1" type="ORF">HX830_12430</name>
</gene>
<dbReference type="EMBL" id="JACAQA010000006">
    <property type="protein sequence ID" value="NWB85692.1"/>
    <property type="molecule type" value="Genomic_DNA"/>
</dbReference>
<accession>A0A7Y7WS34</accession>
<dbReference type="AlphaFoldDB" id="A0A7Y7WS34"/>
<comment type="caution">
    <text evidence="1">The sequence shown here is derived from an EMBL/GenBank/DDBJ whole genome shotgun (WGS) entry which is preliminary data.</text>
</comment>
<protein>
    <recommendedName>
        <fullName evidence="3">Ig-like domain repeat protein</fullName>
    </recommendedName>
</protein>
<feature type="non-terminal residue" evidence="1">
    <location>
        <position position="1"/>
    </location>
</feature>
<organism evidence="1 2">
    <name type="scientific">Pseudomonas gingeri</name>
    <dbReference type="NCBI Taxonomy" id="117681"/>
    <lineage>
        <taxon>Bacteria</taxon>
        <taxon>Pseudomonadati</taxon>
        <taxon>Pseudomonadota</taxon>
        <taxon>Gammaproteobacteria</taxon>
        <taxon>Pseudomonadales</taxon>
        <taxon>Pseudomonadaceae</taxon>
        <taxon>Pseudomonas</taxon>
    </lineage>
</organism>
<dbReference type="Proteomes" id="UP000522864">
    <property type="component" value="Unassembled WGS sequence"/>
</dbReference>
<evidence type="ECO:0000313" key="2">
    <source>
        <dbReference type="Proteomes" id="UP000522864"/>
    </source>
</evidence>
<evidence type="ECO:0000313" key="1">
    <source>
        <dbReference type="EMBL" id="NWB85692.1"/>
    </source>
</evidence>
<name>A0A7Y7WS34_9PSED</name>